<name>U6MGQ7_EIMMA</name>
<reference evidence="2" key="1">
    <citation type="submission" date="2013-10" db="EMBL/GenBank/DDBJ databases">
        <title>Genomic analysis of the causative agents of coccidiosis in chickens.</title>
        <authorList>
            <person name="Reid A.J."/>
            <person name="Blake D."/>
            <person name="Billington K."/>
            <person name="Browne H."/>
            <person name="Dunn M."/>
            <person name="Hung S."/>
            <person name="Kawahara F."/>
            <person name="Miranda-Saavedra D."/>
            <person name="Mourier T."/>
            <person name="Nagra H."/>
            <person name="Otto T.D."/>
            <person name="Rawlings N."/>
            <person name="Sanchez A."/>
            <person name="Sanders M."/>
            <person name="Subramaniam C."/>
            <person name="Tay Y."/>
            <person name="Dear P."/>
            <person name="Doerig C."/>
            <person name="Gruber A."/>
            <person name="Parkinson J."/>
            <person name="Shirley M."/>
            <person name="Wan K.L."/>
            <person name="Berriman M."/>
            <person name="Tomley F."/>
            <person name="Pain A."/>
        </authorList>
    </citation>
    <scope>NUCLEOTIDE SEQUENCE [LARGE SCALE GENOMIC DNA]</scope>
    <source>
        <strain evidence="2">Weybridge</strain>
    </source>
</reference>
<evidence type="ECO:0000256" key="1">
    <source>
        <dbReference type="SAM" id="MobiDB-lite"/>
    </source>
</evidence>
<reference evidence="2" key="2">
    <citation type="submission" date="2013-10" db="EMBL/GenBank/DDBJ databases">
        <authorList>
            <person name="Aslett M."/>
        </authorList>
    </citation>
    <scope>NUCLEOTIDE SEQUENCE [LARGE SCALE GENOMIC DNA]</scope>
    <source>
        <strain evidence="2">Weybridge</strain>
    </source>
</reference>
<protein>
    <submittedName>
        <fullName evidence="2">Uncharacterized protein</fullName>
    </submittedName>
</protein>
<feature type="compositionally biased region" description="Basic residues" evidence="1">
    <location>
        <begin position="113"/>
        <end position="123"/>
    </location>
</feature>
<dbReference type="RefSeq" id="XP_013337480.1">
    <property type="nucleotide sequence ID" value="XM_013482026.1"/>
</dbReference>
<feature type="region of interest" description="Disordered" evidence="1">
    <location>
        <begin position="104"/>
        <end position="133"/>
    </location>
</feature>
<dbReference type="GeneID" id="25337510"/>
<organism evidence="2 3">
    <name type="scientific">Eimeria maxima</name>
    <name type="common">Coccidian parasite</name>
    <dbReference type="NCBI Taxonomy" id="5804"/>
    <lineage>
        <taxon>Eukaryota</taxon>
        <taxon>Sar</taxon>
        <taxon>Alveolata</taxon>
        <taxon>Apicomplexa</taxon>
        <taxon>Conoidasida</taxon>
        <taxon>Coccidia</taxon>
        <taxon>Eucoccidiorida</taxon>
        <taxon>Eimeriorina</taxon>
        <taxon>Eimeriidae</taxon>
        <taxon>Eimeria</taxon>
    </lineage>
</organism>
<dbReference type="AlphaFoldDB" id="U6MGQ7"/>
<sequence>MQVENAVKAARRADSLSDVVQAVGEYAAASEKSLQLARLSEIQGLLKNCQEAVAEVYATEAAKEKLEPASAQVAKNQEVERAKAPVQAAVTTASNHEEDFARLTTARKEREKQAKKRRMRKRTKQQERMAKKKATLKLRKLTEHQWRRETQWQFDVYMGTNEAKEEGRQKGGKRRKGNKDLEVQGEVCIIKEKETGVVARR</sequence>
<proteinExistence type="predicted"/>
<feature type="region of interest" description="Disordered" evidence="1">
    <location>
        <begin position="160"/>
        <end position="181"/>
    </location>
</feature>
<accession>U6MGQ7</accession>
<dbReference type="Proteomes" id="UP000030763">
    <property type="component" value="Unassembled WGS sequence"/>
</dbReference>
<evidence type="ECO:0000313" key="3">
    <source>
        <dbReference type="Proteomes" id="UP000030763"/>
    </source>
</evidence>
<gene>
    <name evidence="2" type="ORF">EMWEY_00035240</name>
</gene>
<dbReference type="VEuPathDB" id="ToxoDB:EMWEY_00035240"/>
<keyword evidence="3" id="KW-1185">Reference proteome</keyword>
<dbReference type="EMBL" id="HG721937">
    <property type="protein sequence ID" value="CDJ60830.1"/>
    <property type="molecule type" value="Genomic_DNA"/>
</dbReference>
<evidence type="ECO:0000313" key="2">
    <source>
        <dbReference type="EMBL" id="CDJ60830.1"/>
    </source>
</evidence>